<dbReference type="InterPro" id="IPR003029">
    <property type="entry name" value="S1_domain"/>
</dbReference>
<dbReference type="Pfam" id="PF00575">
    <property type="entry name" value="S1"/>
    <property type="match status" value="1"/>
</dbReference>
<feature type="compositionally biased region" description="Basic and acidic residues" evidence="1">
    <location>
        <begin position="107"/>
        <end position="133"/>
    </location>
</feature>
<dbReference type="InterPro" id="IPR012340">
    <property type="entry name" value="NA-bd_OB-fold"/>
</dbReference>
<feature type="compositionally biased region" description="Basic and acidic residues" evidence="1">
    <location>
        <begin position="263"/>
        <end position="277"/>
    </location>
</feature>
<feature type="domain" description="S1 motif" evidence="2">
    <location>
        <begin position="144"/>
        <end position="213"/>
    </location>
</feature>
<evidence type="ECO:0000313" key="3">
    <source>
        <dbReference type="EMBL" id="CAD8816723.1"/>
    </source>
</evidence>
<feature type="region of interest" description="Disordered" evidence="1">
    <location>
        <begin position="43"/>
        <end position="63"/>
    </location>
</feature>
<dbReference type="InterPro" id="IPR050437">
    <property type="entry name" value="Ribos_protein_bS1-like"/>
</dbReference>
<evidence type="ECO:0000259" key="2">
    <source>
        <dbReference type="PROSITE" id="PS50126"/>
    </source>
</evidence>
<dbReference type="GO" id="GO:0003729">
    <property type="term" value="F:mRNA binding"/>
    <property type="evidence" value="ECO:0007669"/>
    <property type="project" value="TreeGrafter"/>
</dbReference>
<name>A0A7S0ZBI8_9RHOD</name>
<dbReference type="PANTHER" id="PTHR10724:SF10">
    <property type="entry name" value="S1 RNA-BINDING DOMAIN-CONTAINING PROTEIN 1"/>
    <property type="match status" value="1"/>
</dbReference>
<accession>A0A7S0ZBI8</accession>
<dbReference type="SMART" id="SM00316">
    <property type="entry name" value="S1"/>
    <property type="match status" value="1"/>
</dbReference>
<reference evidence="3" key="1">
    <citation type="submission" date="2021-01" db="EMBL/GenBank/DDBJ databases">
        <authorList>
            <person name="Corre E."/>
            <person name="Pelletier E."/>
            <person name="Niang G."/>
            <person name="Scheremetjew M."/>
            <person name="Finn R."/>
            <person name="Kale V."/>
            <person name="Holt S."/>
            <person name="Cochrane G."/>
            <person name="Meng A."/>
            <person name="Brown T."/>
            <person name="Cohen L."/>
        </authorList>
    </citation>
    <scope>NUCLEOTIDE SEQUENCE</scope>
    <source>
        <strain evidence="3">CCMP3278</strain>
    </source>
</reference>
<feature type="region of interest" description="Disordered" evidence="1">
    <location>
        <begin position="90"/>
        <end position="133"/>
    </location>
</feature>
<protein>
    <recommendedName>
        <fullName evidence="2">S1 motif domain-containing protein</fullName>
    </recommendedName>
</protein>
<dbReference type="PANTHER" id="PTHR10724">
    <property type="entry name" value="30S RIBOSOMAL PROTEIN S1"/>
    <property type="match status" value="1"/>
</dbReference>
<feature type="compositionally biased region" description="Basic and acidic residues" evidence="1">
    <location>
        <begin position="45"/>
        <end position="63"/>
    </location>
</feature>
<feature type="region of interest" description="Disordered" evidence="1">
    <location>
        <begin position="249"/>
        <end position="277"/>
    </location>
</feature>
<dbReference type="PROSITE" id="PS50126">
    <property type="entry name" value="S1"/>
    <property type="match status" value="1"/>
</dbReference>
<dbReference type="EMBL" id="HBFP01001526">
    <property type="protein sequence ID" value="CAD8816723.1"/>
    <property type="molecule type" value="Transcribed_RNA"/>
</dbReference>
<dbReference type="GO" id="GO:0003735">
    <property type="term" value="F:structural constituent of ribosome"/>
    <property type="evidence" value="ECO:0007669"/>
    <property type="project" value="TreeGrafter"/>
</dbReference>
<sequence length="277" mass="31585">MMVMEGTCFVGNFGFNLKNSSRVDKRRCERSHRSVVNVQKSMRVSSEENVRLRNSNGDDHAEHQYNYEGRQKPKTSLSFEEEGLRFLEEMRKSGSRSPRRSNVTREGASEPRERRYERNSGQRENTRFRAERKKETNDTVVVVGRIYSGVIESIASFGVFVVLENGKKGLVHISEVSSRFVSDLSAEVKVGQRVDVKVISHDERKGRLSMSIKLARGAAPKGMEDSKYNRIVMLGGDWGDPWNTDGNTKWADFGTRPKAGPDYLKDDPAFRTRRPTE</sequence>
<dbReference type="AlphaFoldDB" id="A0A7S0ZBI8"/>
<dbReference type="GO" id="GO:0006412">
    <property type="term" value="P:translation"/>
    <property type="evidence" value="ECO:0007669"/>
    <property type="project" value="TreeGrafter"/>
</dbReference>
<dbReference type="Gene3D" id="2.40.50.140">
    <property type="entry name" value="Nucleic acid-binding proteins"/>
    <property type="match status" value="1"/>
</dbReference>
<gene>
    <name evidence="3" type="ORF">TOLI1172_LOCUS1111</name>
</gene>
<organism evidence="3">
    <name type="scientific">Timspurckia oligopyrenoides</name>
    <dbReference type="NCBI Taxonomy" id="708627"/>
    <lineage>
        <taxon>Eukaryota</taxon>
        <taxon>Rhodophyta</taxon>
        <taxon>Bangiophyceae</taxon>
        <taxon>Porphyridiales</taxon>
        <taxon>Porphyridiaceae</taxon>
        <taxon>Timspurckia</taxon>
    </lineage>
</organism>
<evidence type="ECO:0000256" key="1">
    <source>
        <dbReference type="SAM" id="MobiDB-lite"/>
    </source>
</evidence>
<dbReference type="SUPFAM" id="SSF50249">
    <property type="entry name" value="Nucleic acid-binding proteins"/>
    <property type="match status" value="1"/>
</dbReference>
<proteinExistence type="predicted"/>